<gene>
    <name evidence="5" type="ORF">MNBD_GAMMA09-3513</name>
</gene>
<dbReference type="GO" id="GO:0140098">
    <property type="term" value="F:catalytic activity, acting on RNA"/>
    <property type="evidence" value="ECO:0007669"/>
    <property type="project" value="UniProtKB-ARBA"/>
</dbReference>
<dbReference type="EMBL" id="UOFI01000074">
    <property type="protein sequence ID" value="VAW66349.1"/>
    <property type="molecule type" value="Genomic_DNA"/>
</dbReference>
<dbReference type="PANTHER" id="PTHR43046">
    <property type="entry name" value="GDP-MANNOSE MANNOSYL HYDROLASE"/>
    <property type="match status" value="1"/>
</dbReference>
<dbReference type="PROSITE" id="PS00893">
    <property type="entry name" value="NUDIX_BOX"/>
    <property type="match status" value="1"/>
</dbReference>
<evidence type="ECO:0000256" key="1">
    <source>
        <dbReference type="ARBA" id="ARBA00001936"/>
    </source>
</evidence>
<feature type="domain" description="Nudix hydrolase" evidence="4">
    <location>
        <begin position="6"/>
        <end position="149"/>
    </location>
</feature>
<dbReference type="Gene3D" id="3.90.79.10">
    <property type="entry name" value="Nucleoside Triphosphate Pyrophosphohydrolase"/>
    <property type="match status" value="1"/>
</dbReference>
<reference evidence="5" key="1">
    <citation type="submission" date="2018-06" db="EMBL/GenBank/DDBJ databases">
        <authorList>
            <person name="Zhirakovskaya E."/>
        </authorList>
    </citation>
    <scope>NUCLEOTIDE SEQUENCE</scope>
</reference>
<evidence type="ECO:0000259" key="4">
    <source>
        <dbReference type="PROSITE" id="PS51462"/>
    </source>
</evidence>
<dbReference type="Pfam" id="PF00293">
    <property type="entry name" value="NUDIX"/>
    <property type="match status" value="1"/>
</dbReference>
<dbReference type="InterPro" id="IPR020476">
    <property type="entry name" value="Nudix_hydrolase"/>
</dbReference>
<dbReference type="AlphaFoldDB" id="A0A3B0XWL1"/>
<comment type="cofactor">
    <cofactor evidence="2">
        <name>Mg(2+)</name>
        <dbReference type="ChEBI" id="CHEBI:18420"/>
    </cofactor>
</comment>
<dbReference type="InterPro" id="IPR000086">
    <property type="entry name" value="NUDIX_hydrolase_dom"/>
</dbReference>
<dbReference type="PANTHER" id="PTHR43046:SF14">
    <property type="entry name" value="MUTT_NUDIX FAMILY PROTEIN"/>
    <property type="match status" value="1"/>
</dbReference>
<dbReference type="GO" id="GO:0016462">
    <property type="term" value="F:pyrophosphatase activity"/>
    <property type="evidence" value="ECO:0007669"/>
    <property type="project" value="UniProtKB-ARBA"/>
</dbReference>
<name>A0A3B0XWL1_9ZZZZ</name>
<dbReference type="PRINTS" id="PR00502">
    <property type="entry name" value="NUDIXFAMILY"/>
</dbReference>
<keyword evidence="3 5" id="KW-0378">Hydrolase</keyword>
<accession>A0A3B0XWL1</accession>
<proteinExistence type="inferred from homology"/>
<dbReference type="PROSITE" id="PS51462">
    <property type="entry name" value="NUDIX"/>
    <property type="match status" value="1"/>
</dbReference>
<dbReference type="InterPro" id="IPR015797">
    <property type="entry name" value="NUDIX_hydrolase-like_dom_sf"/>
</dbReference>
<dbReference type="SUPFAM" id="SSF55811">
    <property type="entry name" value="Nudix"/>
    <property type="match status" value="1"/>
</dbReference>
<organism evidence="5">
    <name type="scientific">hydrothermal vent metagenome</name>
    <dbReference type="NCBI Taxonomy" id="652676"/>
    <lineage>
        <taxon>unclassified sequences</taxon>
        <taxon>metagenomes</taxon>
        <taxon>ecological metagenomes</taxon>
    </lineage>
</organism>
<sequence>MIDSDGFRPNVGIILSNPEGKVFWARRCGQNAWQFPQGGIHMNESPDQAMYRELFEETGLSPEHVEMVGKTSKWLRYRLPKWMVRRHSQPVCIGQKQIWFVLKLVGEEANFNLSAMDRPEFDHWTWVDYWHPIDEVVFFKRKVYKKALTELEPLLLNQISA</sequence>
<dbReference type="FunFam" id="3.90.79.10:FF:000001">
    <property type="entry name" value="RNA pyrophosphohydrolase"/>
    <property type="match status" value="1"/>
</dbReference>
<protein>
    <submittedName>
        <fullName evidence="5">Adenosine (5')-pentaphospho-(5'')-adenosine pyrophosphohydrolase</fullName>
    </submittedName>
</protein>
<comment type="cofactor">
    <cofactor evidence="1">
        <name>Mn(2+)</name>
        <dbReference type="ChEBI" id="CHEBI:29035"/>
    </cofactor>
</comment>
<dbReference type="CDD" id="cd03671">
    <property type="entry name" value="NUDIX_Ap4A_hydrolase_plant_like"/>
    <property type="match status" value="1"/>
</dbReference>
<dbReference type="InterPro" id="IPR022927">
    <property type="entry name" value="RppH"/>
</dbReference>
<evidence type="ECO:0000313" key="5">
    <source>
        <dbReference type="EMBL" id="VAW66349.1"/>
    </source>
</evidence>
<dbReference type="InterPro" id="IPR020084">
    <property type="entry name" value="NUDIX_hydrolase_CS"/>
</dbReference>
<dbReference type="HAMAP" id="MF_00298">
    <property type="entry name" value="Nudix_RppH"/>
    <property type="match status" value="1"/>
</dbReference>
<evidence type="ECO:0000256" key="2">
    <source>
        <dbReference type="ARBA" id="ARBA00001946"/>
    </source>
</evidence>
<dbReference type="NCBIfam" id="NF001937">
    <property type="entry name" value="PRK00714.1-4"/>
    <property type="match status" value="1"/>
</dbReference>
<dbReference type="NCBIfam" id="NF001938">
    <property type="entry name" value="PRK00714.1-5"/>
    <property type="match status" value="1"/>
</dbReference>
<evidence type="ECO:0000256" key="3">
    <source>
        <dbReference type="ARBA" id="ARBA00022801"/>
    </source>
</evidence>